<proteinExistence type="predicted"/>
<dbReference type="PATRIC" id="fig|33935.3.peg.3056"/>
<name>A0A0M9DNZ5_9BACI</name>
<dbReference type="AlphaFoldDB" id="A0A0M9DNZ5"/>
<dbReference type="Proteomes" id="UP000037977">
    <property type="component" value="Unassembled WGS sequence"/>
</dbReference>
<organism evidence="3 4">
    <name type="scientific">Lysinibacillus macroides</name>
    <dbReference type="NCBI Taxonomy" id="33935"/>
    <lineage>
        <taxon>Bacteria</taxon>
        <taxon>Bacillati</taxon>
        <taxon>Bacillota</taxon>
        <taxon>Bacilli</taxon>
        <taxon>Bacillales</taxon>
        <taxon>Bacillaceae</taxon>
        <taxon>Lysinibacillus</taxon>
    </lineage>
</organism>
<keyword evidence="4" id="KW-1185">Reference proteome</keyword>
<dbReference type="InterPro" id="IPR041854">
    <property type="entry name" value="BFD-like_2Fe2S-bd_dom_sf"/>
</dbReference>
<protein>
    <recommendedName>
        <fullName evidence="2">BFD-like [2Fe-2S]-binding domain-containing protein</fullName>
    </recommendedName>
</protein>
<dbReference type="Pfam" id="PF04324">
    <property type="entry name" value="Fer2_BFD"/>
    <property type="match status" value="1"/>
</dbReference>
<keyword evidence="1" id="KW-0560">Oxidoreductase</keyword>
<dbReference type="PANTHER" id="PTHR42949:SF3">
    <property type="entry name" value="ANAEROBIC GLYCEROL-3-PHOSPHATE DEHYDROGENASE SUBUNIT B"/>
    <property type="match status" value="1"/>
</dbReference>
<dbReference type="GO" id="GO:0016491">
    <property type="term" value="F:oxidoreductase activity"/>
    <property type="evidence" value="ECO:0007669"/>
    <property type="project" value="UniProtKB-KW"/>
</dbReference>
<evidence type="ECO:0000313" key="3">
    <source>
        <dbReference type="EMBL" id="KOY84032.1"/>
    </source>
</evidence>
<dbReference type="InterPro" id="IPR007419">
    <property type="entry name" value="BFD-like_2Fe2S-bd_dom"/>
</dbReference>
<dbReference type="OrthoDB" id="9801699at2"/>
<gene>
    <name evidence="3" type="ORF">ADM90_01060</name>
</gene>
<reference evidence="3 4" key="1">
    <citation type="submission" date="2015-07" db="EMBL/GenBank/DDBJ databases">
        <title>Genome sequencing project for genomic taxonomy and phylogenomics of Bacillus-like bacteria.</title>
        <authorList>
            <person name="Liu B."/>
            <person name="Wang J."/>
            <person name="Zhu Y."/>
            <person name="Liu G."/>
            <person name="Chen Q."/>
            <person name="Chen Z."/>
            <person name="Che J."/>
            <person name="Ge C."/>
            <person name="Shi H."/>
            <person name="Pan Z."/>
            <person name="Liu X."/>
        </authorList>
    </citation>
    <scope>NUCLEOTIDE SEQUENCE [LARGE SCALE GENOMIC DNA]</scope>
    <source>
        <strain evidence="3 4">DSM 54</strain>
    </source>
</reference>
<dbReference type="Gene3D" id="1.10.10.1100">
    <property type="entry name" value="BFD-like [2Fe-2S]-binding domain"/>
    <property type="match status" value="1"/>
</dbReference>
<dbReference type="RefSeq" id="WP_053993224.1">
    <property type="nucleotide sequence ID" value="NZ_CP065643.1"/>
</dbReference>
<dbReference type="EMBL" id="LGCI01000002">
    <property type="protein sequence ID" value="KOY84032.1"/>
    <property type="molecule type" value="Genomic_DNA"/>
</dbReference>
<accession>A0A0M9DNZ5</accession>
<dbReference type="STRING" id="33935.ADM90_01060"/>
<evidence type="ECO:0000259" key="2">
    <source>
        <dbReference type="Pfam" id="PF04324"/>
    </source>
</evidence>
<feature type="domain" description="BFD-like [2Fe-2S]-binding" evidence="2">
    <location>
        <begin position="8"/>
        <end position="59"/>
    </location>
</feature>
<evidence type="ECO:0000313" key="4">
    <source>
        <dbReference type="Proteomes" id="UP000037977"/>
    </source>
</evidence>
<dbReference type="InterPro" id="IPR051691">
    <property type="entry name" value="Metab_Enz_Cyan_OpOx_G3PDH"/>
</dbReference>
<sequence length="93" mass="10614">MKYENPTIICRCENITLEEIEQVVSTFRSSVREVKMRTRAGMGPCGGRICKCLVEQIVTEYHAHSLDSVEQKVQVRPPVRPISFGELGDLYEK</sequence>
<dbReference type="PANTHER" id="PTHR42949">
    <property type="entry name" value="ANAEROBIC GLYCEROL-3-PHOSPHATE DEHYDROGENASE SUBUNIT B"/>
    <property type="match status" value="1"/>
</dbReference>
<comment type="caution">
    <text evidence="3">The sequence shown here is derived from an EMBL/GenBank/DDBJ whole genome shotgun (WGS) entry which is preliminary data.</text>
</comment>
<evidence type="ECO:0000256" key="1">
    <source>
        <dbReference type="ARBA" id="ARBA00023002"/>
    </source>
</evidence>